<name>A0A5C5XIN3_9PLAN</name>
<protein>
    <submittedName>
        <fullName evidence="1">Uncharacterized protein</fullName>
    </submittedName>
</protein>
<reference evidence="1 2" key="1">
    <citation type="submission" date="2019-02" db="EMBL/GenBank/DDBJ databases">
        <title>Deep-cultivation of Planctomycetes and their phenomic and genomic characterization uncovers novel biology.</title>
        <authorList>
            <person name="Wiegand S."/>
            <person name="Jogler M."/>
            <person name="Boedeker C."/>
            <person name="Pinto D."/>
            <person name="Vollmers J."/>
            <person name="Rivas-Marin E."/>
            <person name="Kohn T."/>
            <person name="Peeters S.H."/>
            <person name="Heuer A."/>
            <person name="Rast P."/>
            <person name="Oberbeckmann S."/>
            <person name="Bunk B."/>
            <person name="Jeske O."/>
            <person name="Meyerdierks A."/>
            <person name="Storesund J.E."/>
            <person name="Kallscheuer N."/>
            <person name="Luecker S."/>
            <person name="Lage O.M."/>
            <person name="Pohl T."/>
            <person name="Merkel B.J."/>
            <person name="Hornburger P."/>
            <person name="Mueller R.-W."/>
            <person name="Bruemmer F."/>
            <person name="Labrenz M."/>
            <person name="Spormann A.M."/>
            <person name="Op Den Camp H."/>
            <person name="Overmann J."/>
            <person name="Amann R."/>
            <person name="Jetten M.S.M."/>
            <person name="Mascher T."/>
            <person name="Medema M.H."/>
            <person name="Devos D.P."/>
            <person name="Kaster A.-K."/>
            <person name="Ovreas L."/>
            <person name="Rohde M."/>
            <person name="Galperin M.Y."/>
            <person name="Jogler C."/>
        </authorList>
    </citation>
    <scope>NUCLEOTIDE SEQUENCE [LARGE SCALE GENOMIC DNA]</scope>
    <source>
        <strain evidence="1 2">Pan54</strain>
    </source>
</reference>
<keyword evidence="2" id="KW-1185">Reference proteome</keyword>
<sequence length="294" mass="33627">MVVWSKQTISRMSLFFHQPVHFKIESTSFEYEGWNDFWSIVTPPGFNSINYLEGDDILFLDLGVTKYTVIEDVSVCSLHSRYRKLLHLEGEIYDYGPAYELIPIRYADEFGVLPIFRDQLVNETPFSGVQFLKPKVYPPQNVGYHADVMPEFDVLMSDSPIWKYPLKLHPDSKNACRQCGFAPIYCESCGTLVSDKCPQCEAQSCKIPCDYPEKASFIFPGISRFVDILWGKTWEGSDFSKLSYSGPTVITKRVLDWLLHVEAKPFCARPIKVCIDGMTAQQLEWLDLAVEPIG</sequence>
<dbReference type="EMBL" id="SJPG01000001">
    <property type="protein sequence ID" value="TWT62880.1"/>
    <property type="molecule type" value="Genomic_DNA"/>
</dbReference>
<dbReference type="Proteomes" id="UP000316095">
    <property type="component" value="Unassembled WGS sequence"/>
</dbReference>
<evidence type="ECO:0000313" key="1">
    <source>
        <dbReference type="EMBL" id="TWT62880.1"/>
    </source>
</evidence>
<accession>A0A5C5XIN3</accession>
<comment type="caution">
    <text evidence="1">The sequence shown here is derived from an EMBL/GenBank/DDBJ whole genome shotgun (WGS) entry which is preliminary data.</text>
</comment>
<proteinExistence type="predicted"/>
<dbReference type="AlphaFoldDB" id="A0A5C5XIN3"/>
<evidence type="ECO:0000313" key="2">
    <source>
        <dbReference type="Proteomes" id="UP000316095"/>
    </source>
</evidence>
<gene>
    <name evidence="1" type="ORF">Pan54_36260</name>
</gene>
<organism evidence="1 2">
    <name type="scientific">Rubinisphaera italica</name>
    <dbReference type="NCBI Taxonomy" id="2527969"/>
    <lineage>
        <taxon>Bacteria</taxon>
        <taxon>Pseudomonadati</taxon>
        <taxon>Planctomycetota</taxon>
        <taxon>Planctomycetia</taxon>
        <taxon>Planctomycetales</taxon>
        <taxon>Planctomycetaceae</taxon>
        <taxon>Rubinisphaera</taxon>
    </lineage>
</organism>